<dbReference type="RefSeq" id="XP_071933257.1">
    <property type="nucleotide sequence ID" value="XM_072077156.1"/>
</dbReference>
<organism evidence="1 2">
    <name type="scientific">Coffea arabica</name>
    <name type="common">Arabian coffee</name>
    <dbReference type="NCBI Taxonomy" id="13443"/>
    <lineage>
        <taxon>Eukaryota</taxon>
        <taxon>Viridiplantae</taxon>
        <taxon>Streptophyta</taxon>
        <taxon>Embryophyta</taxon>
        <taxon>Tracheophyta</taxon>
        <taxon>Spermatophyta</taxon>
        <taxon>Magnoliopsida</taxon>
        <taxon>eudicotyledons</taxon>
        <taxon>Gunneridae</taxon>
        <taxon>Pentapetalae</taxon>
        <taxon>asterids</taxon>
        <taxon>lamiids</taxon>
        <taxon>Gentianales</taxon>
        <taxon>Rubiaceae</taxon>
        <taxon>Ixoroideae</taxon>
        <taxon>Gardenieae complex</taxon>
        <taxon>Bertiereae - Coffeeae clade</taxon>
        <taxon>Coffeeae</taxon>
        <taxon>Coffea</taxon>
    </lineage>
</organism>
<protein>
    <submittedName>
        <fullName evidence="2">Uncharacterized protein</fullName>
    </submittedName>
</protein>
<dbReference type="GeneID" id="140035778"/>
<dbReference type="SUPFAM" id="SSF56219">
    <property type="entry name" value="DNase I-like"/>
    <property type="match status" value="1"/>
</dbReference>
<name>A0ABM4WNA5_COFAR</name>
<dbReference type="PANTHER" id="PTHR33710:SF35">
    <property type="entry name" value="RNA-DIRECTED DNA POLYMERASE (REVERSE TRANSCRIPTASE)_ RIBONUCLEASE H"/>
    <property type="match status" value="1"/>
</dbReference>
<dbReference type="Gene3D" id="3.60.10.10">
    <property type="entry name" value="Endonuclease/exonuclease/phosphatase"/>
    <property type="match status" value="1"/>
</dbReference>
<dbReference type="Proteomes" id="UP001652660">
    <property type="component" value="Chromosome 2c"/>
</dbReference>
<keyword evidence="1" id="KW-1185">Reference proteome</keyword>
<proteinExistence type="predicted"/>
<dbReference type="InterPro" id="IPR036691">
    <property type="entry name" value="Endo/exonu/phosph_ase_sf"/>
</dbReference>
<evidence type="ECO:0000313" key="2">
    <source>
        <dbReference type="RefSeq" id="XP_071933257.1"/>
    </source>
</evidence>
<reference evidence="2" key="1">
    <citation type="submission" date="2025-08" db="UniProtKB">
        <authorList>
            <consortium name="RefSeq"/>
        </authorList>
    </citation>
    <scope>IDENTIFICATION</scope>
    <source>
        <tissue evidence="2">Leaves</tissue>
    </source>
</reference>
<accession>A0ABM4WNA5</accession>
<sequence length="168" mass="19268">MVEGVEFLVWMEETGAFDMGFSGSSFTWSNNRRGRARIWKRLDRLLINAECLDIASAISVVHMARHPSDHSPLRISFALRLDNKPRPFRSLNVWTARPDLLEVIQRVWNENMQGLPLRILCSKLMATRQGIQEWNKQSFRNIFDTVREAEAGVLRAKAAVENEASEVA</sequence>
<gene>
    <name evidence="2" type="primary">LOC140035778</name>
</gene>
<dbReference type="PANTHER" id="PTHR33710">
    <property type="entry name" value="BNAC02G09200D PROTEIN"/>
    <property type="match status" value="1"/>
</dbReference>
<evidence type="ECO:0000313" key="1">
    <source>
        <dbReference type="Proteomes" id="UP001652660"/>
    </source>
</evidence>